<dbReference type="AlphaFoldDB" id="A0A142CWK3"/>
<reference evidence="3" key="1">
    <citation type="submission" date="2016-03" db="EMBL/GenBank/DDBJ databases">
        <authorList>
            <person name="Oger P.M."/>
        </authorList>
    </citation>
    <scope>NUCLEOTIDE SEQUENCE [LARGE SCALE GENOMIC DNA]</scope>
    <source>
        <strain evidence="3">OG-1</strain>
    </source>
</reference>
<organism evidence="2 3">
    <name type="scientific">Thermococcus peptonophilus</name>
    <dbReference type="NCBI Taxonomy" id="53952"/>
    <lineage>
        <taxon>Archaea</taxon>
        <taxon>Methanobacteriati</taxon>
        <taxon>Methanobacteriota</taxon>
        <taxon>Thermococci</taxon>
        <taxon>Thermococcales</taxon>
        <taxon>Thermococcaceae</taxon>
        <taxon>Thermococcus</taxon>
    </lineage>
</organism>
<feature type="transmembrane region" description="Helical" evidence="1">
    <location>
        <begin position="12"/>
        <end position="33"/>
    </location>
</feature>
<evidence type="ECO:0000256" key="1">
    <source>
        <dbReference type="SAM" id="Phobius"/>
    </source>
</evidence>
<gene>
    <name evidence="2" type="ORF">A0127_08265</name>
</gene>
<evidence type="ECO:0000313" key="3">
    <source>
        <dbReference type="Proteomes" id="UP000073604"/>
    </source>
</evidence>
<keyword evidence="3" id="KW-1185">Reference proteome</keyword>
<dbReference type="KEGG" id="tpep:A0127_08265"/>
<evidence type="ECO:0008006" key="4">
    <source>
        <dbReference type="Google" id="ProtNLM"/>
    </source>
</evidence>
<proteinExistence type="predicted"/>
<dbReference type="Proteomes" id="UP000073604">
    <property type="component" value="Chromosome"/>
</dbReference>
<accession>A0A142CWK3</accession>
<protein>
    <recommendedName>
        <fullName evidence="4">DUF4405 domain-containing protein</fullName>
    </recommendedName>
</protein>
<name>A0A142CWK3_9EURY</name>
<feature type="transmembrane region" description="Helical" evidence="1">
    <location>
        <begin position="53"/>
        <end position="74"/>
    </location>
</feature>
<keyword evidence="1" id="KW-1133">Transmembrane helix</keyword>
<dbReference type="EMBL" id="CP014750">
    <property type="protein sequence ID" value="AMQ19155.1"/>
    <property type="molecule type" value="Genomic_DNA"/>
</dbReference>
<keyword evidence="1" id="KW-0812">Transmembrane</keyword>
<keyword evidence="1" id="KW-0472">Membrane</keyword>
<evidence type="ECO:0000313" key="2">
    <source>
        <dbReference type="EMBL" id="AMQ19155.1"/>
    </source>
</evidence>
<sequence>MNPTQKVKTKAVLSTILLAVYVGALILTAGQFIATKSGSFLGMRQLDVLKLKARYGLIMLALIAVHLTLNLDLLKNELKALGR</sequence>